<dbReference type="RefSeq" id="WP_154580936.1">
    <property type="nucleotide sequence ID" value="NZ_VULP01000012.1"/>
</dbReference>
<dbReference type="Pfam" id="PF14193">
    <property type="entry name" value="DUF4315"/>
    <property type="match status" value="1"/>
</dbReference>
<accession>A0A6N7Y2S3</accession>
<feature type="compositionally biased region" description="Acidic residues" evidence="2">
    <location>
        <begin position="92"/>
        <end position="103"/>
    </location>
</feature>
<name>A0A6N7Y2S3_9FIRM</name>
<dbReference type="AlphaFoldDB" id="A0A6N7Y2S3"/>
<feature type="coiled-coil region" evidence="1">
    <location>
        <begin position="5"/>
        <end position="39"/>
    </location>
</feature>
<evidence type="ECO:0000256" key="2">
    <source>
        <dbReference type="SAM" id="MobiDB-lite"/>
    </source>
</evidence>
<proteinExistence type="predicted"/>
<comment type="caution">
    <text evidence="3">The sequence shown here is derived from an EMBL/GenBank/DDBJ whole genome shotgun (WGS) entry which is preliminary data.</text>
</comment>
<dbReference type="InterPro" id="IPR025464">
    <property type="entry name" value="DUF4315"/>
</dbReference>
<protein>
    <submittedName>
        <fullName evidence="3">DUF4315 family protein</fullName>
    </submittedName>
</protein>
<keyword evidence="1" id="KW-0175">Coiled coil</keyword>
<evidence type="ECO:0000256" key="1">
    <source>
        <dbReference type="SAM" id="Coils"/>
    </source>
</evidence>
<gene>
    <name evidence="3" type="ORF">FYJ25_07455</name>
</gene>
<evidence type="ECO:0000313" key="4">
    <source>
        <dbReference type="Proteomes" id="UP000433359"/>
    </source>
</evidence>
<organism evidence="3 4">
    <name type="scientific">Anaerobutyricum soehngenii</name>
    <dbReference type="NCBI Taxonomy" id="105843"/>
    <lineage>
        <taxon>Bacteria</taxon>
        <taxon>Bacillati</taxon>
        <taxon>Bacillota</taxon>
        <taxon>Clostridia</taxon>
        <taxon>Lachnospirales</taxon>
        <taxon>Lachnospiraceae</taxon>
        <taxon>Anaerobutyricum</taxon>
    </lineage>
</organism>
<dbReference type="EMBL" id="VULP01000012">
    <property type="protein sequence ID" value="MSU82192.1"/>
    <property type="molecule type" value="Genomic_DNA"/>
</dbReference>
<dbReference type="Proteomes" id="UP000433359">
    <property type="component" value="Unassembled WGS sequence"/>
</dbReference>
<feature type="region of interest" description="Disordered" evidence="2">
    <location>
        <begin position="71"/>
        <end position="103"/>
    </location>
</feature>
<evidence type="ECO:0000313" key="3">
    <source>
        <dbReference type="EMBL" id="MSU82192.1"/>
    </source>
</evidence>
<sequence length="103" mass="11915">MNRKIKKYLDEIEKTEKKIADLEMYLKGVRSALKEEENNEMIKSIRGMKLKGQELFDLLNGIQDGTISFVASGESEEESGSFVVQKEKRESEENEYGEMEETE</sequence>
<reference evidence="3 4" key="1">
    <citation type="submission" date="2019-08" db="EMBL/GenBank/DDBJ databases">
        <title>In-depth cultivation of the pig gut microbiome towards novel bacterial diversity and tailored functional studies.</title>
        <authorList>
            <person name="Wylensek D."/>
            <person name="Hitch T.C.A."/>
            <person name="Clavel T."/>
        </authorList>
    </citation>
    <scope>NUCLEOTIDE SEQUENCE [LARGE SCALE GENOMIC DNA]</scope>
    <source>
        <strain evidence="3 4">BSM-383-APC-4H</strain>
    </source>
</reference>